<gene>
    <name evidence="1" type="ORF">GCM10010411_49990</name>
</gene>
<dbReference type="Proteomes" id="UP001501509">
    <property type="component" value="Unassembled WGS sequence"/>
</dbReference>
<keyword evidence="2" id="KW-1185">Reference proteome</keyword>
<dbReference type="EMBL" id="BAAATD010000006">
    <property type="protein sequence ID" value="GAA2609686.1"/>
    <property type="molecule type" value="Genomic_DNA"/>
</dbReference>
<evidence type="ECO:0000313" key="1">
    <source>
        <dbReference type="EMBL" id="GAA2609686.1"/>
    </source>
</evidence>
<comment type="caution">
    <text evidence="1">The sequence shown here is derived from an EMBL/GenBank/DDBJ whole genome shotgun (WGS) entry which is preliminary data.</text>
</comment>
<protein>
    <submittedName>
        <fullName evidence="1">Uncharacterized protein</fullName>
    </submittedName>
</protein>
<accession>A0ABP6CAN4</accession>
<sequence>MTDGDRYTEIIGAMAWKHPNGSAMLIEFMYSKRSDERRPYLMMRELIGTDGVGRRGGTAWRDIEAARAEWSAMCERYAARGWKRVPVPPDGDLSAVWASGTCTGCGAAITGRRAKRGTCLECGGPFH</sequence>
<name>A0ABP6CAN4_9ACTN</name>
<reference evidence="2" key="1">
    <citation type="journal article" date="2019" name="Int. J. Syst. Evol. Microbiol.">
        <title>The Global Catalogue of Microorganisms (GCM) 10K type strain sequencing project: providing services to taxonomists for standard genome sequencing and annotation.</title>
        <authorList>
            <consortium name="The Broad Institute Genomics Platform"/>
            <consortium name="The Broad Institute Genome Sequencing Center for Infectious Disease"/>
            <person name="Wu L."/>
            <person name="Ma J."/>
        </authorList>
    </citation>
    <scope>NUCLEOTIDE SEQUENCE [LARGE SCALE GENOMIC DNA]</scope>
    <source>
        <strain evidence="2">JCM 6833</strain>
    </source>
</reference>
<organism evidence="1 2">
    <name type="scientific">Actinomadura fulvescens</name>
    <dbReference type="NCBI Taxonomy" id="46160"/>
    <lineage>
        <taxon>Bacteria</taxon>
        <taxon>Bacillati</taxon>
        <taxon>Actinomycetota</taxon>
        <taxon>Actinomycetes</taxon>
        <taxon>Streptosporangiales</taxon>
        <taxon>Thermomonosporaceae</taxon>
        <taxon>Actinomadura</taxon>
    </lineage>
</organism>
<evidence type="ECO:0000313" key="2">
    <source>
        <dbReference type="Proteomes" id="UP001501509"/>
    </source>
</evidence>
<proteinExistence type="predicted"/>